<evidence type="ECO:0000256" key="5">
    <source>
        <dbReference type="ARBA" id="ARBA00022737"/>
    </source>
</evidence>
<dbReference type="GO" id="GO:0005856">
    <property type="term" value="C:cytoskeleton"/>
    <property type="evidence" value="ECO:0007669"/>
    <property type="project" value="UniProtKB-SubCell"/>
</dbReference>
<keyword evidence="8" id="KW-0966">Cell projection</keyword>
<evidence type="ECO:0000256" key="3">
    <source>
        <dbReference type="ARBA" id="ARBA00022490"/>
    </source>
</evidence>
<keyword evidence="3" id="KW-0963">Cytoplasm</keyword>
<evidence type="ECO:0000256" key="4">
    <source>
        <dbReference type="ARBA" id="ARBA00022574"/>
    </source>
</evidence>
<proteinExistence type="predicted"/>
<protein>
    <submittedName>
        <fullName evidence="9">Uncharacterized protein</fullName>
    </submittedName>
</protein>
<keyword evidence="4" id="KW-0853">WD repeat</keyword>
<keyword evidence="7" id="KW-0206">Cytoskeleton</keyword>
<dbReference type="EMBL" id="CAAGRJ010006016">
    <property type="protein sequence ID" value="VFV24035.1"/>
    <property type="molecule type" value="Genomic_DNA"/>
</dbReference>
<dbReference type="PANTHER" id="PTHR14885">
    <property type="entry name" value="CILIA- AND FLAGELLA-ASSOCIATED PROTEIN 43-RELATED"/>
    <property type="match status" value="1"/>
</dbReference>
<dbReference type="GO" id="GO:0005929">
    <property type="term" value="C:cilium"/>
    <property type="evidence" value="ECO:0007669"/>
    <property type="project" value="UniProtKB-SubCell"/>
</dbReference>
<evidence type="ECO:0000256" key="2">
    <source>
        <dbReference type="ARBA" id="ARBA00004245"/>
    </source>
</evidence>
<evidence type="ECO:0000313" key="9">
    <source>
        <dbReference type="EMBL" id="VFV24035.1"/>
    </source>
</evidence>
<dbReference type="AlphaFoldDB" id="A0A485MSJ9"/>
<keyword evidence="6" id="KW-0175">Coiled coil</keyword>
<evidence type="ECO:0000256" key="1">
    <source>
        <dbReference type="ARBA" id="ARBA00004138"/>
    </source>
</evidence>
<dbReference type="PANTHER" id="PTHR14885:SF3">
    <property type="entry name" value="CILIA- AND FLAGELLA-ASSOCIATED PROTEIN 44"/>
    <property type="match status" value="1"/>
</dbReference>
<evidence type="ECO:0000313" key="10">
    <source>
        <dbReference type="Proteomes" id="UP000386466"/>
    </source>
</evidence>
<reference evidence="9 10" key="1">
    <citation type="submission" date="2019-01" db="EMBL/GenBank/DDBJ databases">
        <authorList>
            <person name="Alioto T."/>
            <person name="Alioto T."/>
        </authorList>
    </citation>
    <scope>NUCLEOTIDE SEQUENCE [LARGE SCALE GENOMIC DNA]</scope>
</reference>
<keyword evidence="10" id="KW-1185">Reference proteome</keyword>
<evidence type="ECO:0000256" key="8">
    <source>
        <dbReference type="ARBA" id="ARBA00023273"/>
    </source>
</evidence>
<evidence type="ECO:0000256" key="7">
    <source>
        <dbReference type="ARBA" id="ARBA00023212"/>
    </source>
</evidence>
<accession>A0A485MSJ9</accession>
<dbReference type="Proteomes" id="UP000386466">
    <property type="component" value="Unassembled WGS sequence"/>
</dbReference>
<keyword evidence="5" id="KW-0677">Repeat</keyword>
<sequence>MLKPSKRPSCNTANFNLKTASDYKIPEHMRINTVKKKEKLGHPDSMAHSKKMHMNKCILSLQDLKVAVIKEIQCPVQELKSIQSILPHISQHIPSPQMLQIHPGEVPEKRFQYDEEMLLVLSNSK</sequence>
<organism evidence="9 10">
    <name type="scientific">Lynx pardinus</name>
    <name type="common">Iberian lynx</name>
    <name type="synonym">Felis pardina</name>
    <dbReference type="NCBI Taxonomy" id="191816"/>
    <lineage>
        <taxon>Eukaryota</taxon>
        <taxon>Metazoa</taxon>
        <taxon>Chordata</taxon>
        <taxon>Craniata</taxon>
        <taxon>Vertebrata</taxon>
        <taxon>Euteleostomi</taxon>
        <taxon>Mammalia</taxon>
        <taxon>Eutheria</taxon>
        <taxon>Laurasiatheria</taxon>
        <taxon>Carnivora</taxon>
        <taxon>Feliformia</taxon>
        <taxon>Felidae</taxon>
        <taxon>Felinae</taxon>
        <taxon>Lynx</taxon>
    </lineage>
</organism>
<comment type="subcellular location">
    <subcellularLocation>
        <location evidence="1">Cell projection</location>
        <location evidence="1">Cilium</location>
    </subcellularLocation>
    <subcellularLocation>
        <location evidence="2">Cytoplasm</location>
        <location evidence="2">Cytoskeleton</location>
    </subcellularLocation>
</comment>
<gene>
    <name evidence="9" type="ORF">LYPA_23C010401</name>
</gene>
<evidence type="ECO:0000256" key="6">
    <source>
        <dbReference type="ARBA" id="ARBA00023054"/>
    </source>
</evidence>
<name>A0A485MSJ9_LYNPA</name>